<feature type="compositionally biased region" description="Pro residues" evidence="1">
    <location>
        <begin position="128"/>
        <end position="163"/>
    </location>
</feature>
<dbReference type="EMBL" id="JAUIQD010000001">
    <property type="protein sequence ID" value="KAK3364482.1"/>
    <property type="molecule type" value="Genomic_DNA"/>
</dbReference>
<organism evidence="2 3">
    <name type="scientific">Lasiosphaeria hispida</name>
    <dbReference type="NCBI Taxonomy" id="260671"/>
    <lineage>
        <taxon>Eukaryota</taxon>
        <taxon>Fungi</taxon>
        <taxon>Dikarya</taxon>
        <taxon>Ascomycota</taxon>
        <taxon>Pezizomycotina</taxon>
        <taxon>Sordariomycetes</taxon>
        <taxon>Sordariomycetidae</taxon>
        <taxon>Sordariales</taxon>
        <taxon>Lasiosphaeriaceae</taxon>
        <taxon>Lasiosphaeria</taxon>
    </lineage>
</organism>
<proteinExistence type="predicted"/>
<feature type="compositionally biased region" description="Low complexity" evidence="1">
    <location>
        <begin position="32"/>
        <end position="61"/>
    </location>
</feature>
<reference evidence="2" key="2">
    <citation type="submission" date="2023-06" db="EMBL/GenBank/DDBJ databases">
        <authorList>
            <consortium name="Lawrence Berkeley National Laboratory"/>
            <person name="Haridas S."/>
            <person name="Hensen N."/>
            <person name="Bonometti L."/>
            <person name="Westerberg I."/>
            <person name="Brannstrom I.O."/>
            <person name="Guillou S."/>
            <person name="Cros-Aarteil S."/>
            <person name="Calhoun S."/>
            <person name="Kuo A."/>
            <person name="Mondo S."/>
            <person name="Pangilinan J."/>
            <person name="Riley R."/>
            <person name="Labutti K."/>
            <person name="Andreopoulos B."/>
            <person name="Lipzen A."/>
            <person name="Chen C."/>
            <person name="Yanf M."/>
            <person name="Daum C."/>
            <person name="Ng V."/>
            <person name="Clum A."/>
            <person name="Steindorff A."/>
            <person name="Ohm R."/>
            <person name="Martin F."/>
            <person name="Silar P."/>
            <person name="Natvig D."/>
            <person name="Lalanne C."/>
            <person name="Gautier V."/>
            <person name="Ament-Velasquez S.L."/>
            <person name="Kruys A."/>
            <person name="Hutchinson M.I."/>
            <person name="Powell A.J."/>
            <person name="Barry K."/>
            <person name="Miller A.N."/>
            <person name="Grigoriev I.V."/>
            <person name="Debuchy R."/>
            <person name="Gladieux P."/>
            <person name="Thoren M.H."/>
            <person name="Johannesson H."/>
        </authorList>
    </citation>
    <scope>NUCLEOTIDE SEQUENCE</scope>
    <source>
        <strain evidence="2">CBS 955.72</strain>
    </source>
</reference>
<protein>
    <submittedName>
        <fullName evidence="2">Uncharacterized protein</fullName>
    </submittedName>
</protein>
<feature type="compositionally biased region" description="Basic and acidic residues" evidence="1">
    <location>
        <begin position="1"/>
        <end position="15"/>
    </location>
</feature>
<feature type="compositionally biased region" description="Gly residues" evidence="1">
    <location>
        <begin position="235"/>
        <end position="249"/>
    </location>
</feature>
<keyword evidence="3" id="KW-1185">Reference proteome</keyword>
<sequence>KTYHTARSEANDSRRRQPGTSPQGQVSDAQPHHQQSPSTPPKQYFVTTTTTTATRPTRGPTFWARMSRPRQSRSRDPPRRHNIEPSPGARRRRLLLIRLDRQPPARSAEVAELGFRAGRPIAVSGPRADPPSPALPHPPPLRSSPSPPTSPPPPRTQPHPGPSLPSTAAPNPSTGVPRPAPTIPHPASSAPNPDSRPAPPPPPPLPALLPRAGILPPGAALGVQPRDGGPRAVLRGGGGAVRRVSGAGG</sequence>
<feature type="compositionally biased region" description="Basic and acidic residues" evidence="1">
    <location>
        <begin position="73"/>
        <end position="83"/>
    </location>
</feature>
<feature type="compositionally biased region" description="Polar residues" evidence="1">
    <location>
        <begin position="18"/>
        <end position="28"/>
    </location>
</feature>
<evidence type="ECO:0000256" key="1">
    <source>
        <dbReference type="SAM" id="MobiDB-lite"/>
    </source>
</evidence>
<reference evidence="2" key="1">
    <citation type="journal article" date="2023" name="Mol. Phylogenet. Evol.">
        <title>Genome-scale phylogeny and comparative genomics of the fungal order Sordariales.</title>
        <authorList>
            <person name="Hensen N."/>
            <person name="Bonometti L."/>
            <person name="Westerberg I."/>
            <person name="Brannstrom I.O."/>
            <person name="Guillou S."/>
            <person name="Cros-Aarteil S."/>
            <person name="Calhoun S."/>
            <person name="Haridas S."/>
            <person name="Kuo A."/>
            <person name="Mondo S."/>
            <person name="Pangilinan J."/>
            <person name="Riley R."/>
            <person name="LaButti K."/>
            <person name="Andreopoulos B."/>
            <person name="Lipzen A."/>
            <person name="Chen C."/>
            <person name="Yan M."/>
            <person name="Daum C."/>
            <person name="Ng V."/>
            <person name="Clum A."/>
            <person name="Steindorff A."/>
            <person name="Ohm R.A."/>
            <person name="Martin F."/>
            <person name="Silar P."/>
            <person name="Natvig D.O."/>
            <person name="Lalanne C."/>
            <person name="Gautier V."/>
            <person name="Ament-Velasquez S.L."/>
            <person name="Kruys A."/>
            <person name="Hutchinson M.I."/>
            <person name="Powell A.J."/>
            <person name="Barry K."/>
            <person name="Miller A.N."/>
            <person name="Grigoriev I.V."/>
            <person name="Debuchy R."/>
            <person name="Gladieux P."/>
            <person name="Hiltunen Thoren M."/>
            <person name="Johannesson H."/>
        </authorList>
    </citation>
    <scope>NUCLEOTIDE SEQUENCE</scope>
    <source>
        <strain evidence="2">CBS 955.72</strain>
    </source>
</reference>
<accession>A0AAJ0HXG6</accession>
<dbReference type="AlphaFoldDB" id="A0AAJ0HXG6"/>
<evidence type="ECO:0000313" key="3">
    <source>
        <dbReference type="Proteomes" id="UP001275084"/>
    </source>
</evidence>
<gene>
    <name evidence="2" type="ORF">B0T25DRAFT_598652</name>
</gene>
<dbReference type="Proteomes" id="UP001275084">
    <property type="component" value="Unassembled WGS sequence"/>
</dbReference>
<evidence type="ECO:0000313" key="2">
    <source>
        <dbReference type="EMBL" id="KAK3364482.1"/>
    </source>
</evidence>
<comment type="caution">
    <text evidence="2">The sequence shown here is derived from an EMBL/GenBank/DDBJ whole genome shotgun (WGS) entry which is preliminary data.</text>
</comment>
<feature type="compositionally biased region" description="Pro residues" evidence="1">
    <location>
        <begin position="194"/>
        <end position="207"/>
    </location>
</feature>
<feature type="non-terminal residue" evidence="2">
    <location>
        <position position="1"/>
    </location>
</feature>
<feature type="compositionally biased region" description="Polar residues" evidence="1">
    <location>
        <begin position="164"/>
        <end position="174"/>
    </location>
</feature>
<name>A0AAJ0HXG6_9PEZI</name>
<feature type="compositionally biased region" description="Low complexity" evidence="1">
    <location>
        <begin position="208"/>
        <end position="222"/>
    </location>
</feature>
<feature type="region of interest" description="Disordered" evidence="1">
    <location>
        <begin position="1"/>
        <end position="249"/>
    </location>
</feature>